<evidence type="ECO:0000313" key="4">
    <source>
        <dbReference type="EMBL" id="MBB4965384.1"/>
    </source>
</evidence>
<organism evidence="4 5">
    <name type="scientific">Saccharothrix violaceirubra</name>
    <dbReference type="NCBI Taxonomy" id="413306"/>
    <lineage>
        <taxon>Bacteria</taxon>
        <taxon>Bacillati</taxon>
        <taxon>Actinomycetota</taxon>
        <taxon>Actinomycetes</taxon>
        <taxon>Pseudonocardiales</taxon>
        <taxon>Pseudonocardiaceae</taxon>
        <taxon>Saccharothrix</taxon>
    </lineage>
</organism>
<comment type="caution">
    <text evidence="4">The sequence shown here is derived from an EMBL/GenBank/DDBJ whole genome shotgun (WGS) entry which is preliminary data.</text>
</comment>
<dbReference type="Pfam" id="PF14028">
    <property type="entry name" value="Lant_dehydr_C"/>
    <property type="match status" value="1"/>
</dbReference>
<dbReference type="Proteomes" id="UP000542674">
    <property type="component" value="Unassembled WGS sequence"/>
</dbReference>
<evidence type="ECO:0000259" key="2">
    <source>
        <dbReference type="Pfam" id="PF04738"/>
    </source>
</evidence>
<reference evidence="4 5" key="1">
    <citation type="submission" date="2020-08" db="EMBL/GenBank/DDBJ databases">
        <title>Sequencing the genomes of 1000 actinobacteria strains.</title>
        <authorList>
            <person name="Klenk H.-P."/>
        </authorList>
    </citation>
    <scope>NUCLEOTIDE SEQUENCE [LARGE SCALE GENOMIC DNA]</scope>
    <source>
        <strain evidence="4 5">DSM 45084</strain>
    </source>
</reference>
<proteinExistence type="predicted"/>
<feature type="domain" description="Thiopeptide-type bacteriocin biosynthesis" evidence="3">
    <location>
        <begin position="790"/>
        <end position="1041"/>
    </location>
</feature>
<dbReference type="AlphaFoldDB" id="A0A7W7T2J7"/>
<evidence type="ECO:0000256" key="1">
    <source>
        <dbReference type="SAM" id="MobiDB-lite"/>
    </source>
</evidence>
<feature type="domain" description="Lantibiotic dehydratase N-terminal" evidence="2">
    <location>
        <begin position="51"/>
        <end position="724"/>
    </location>
</feature>
<dbReference type="InterPro" id="IPR006827">
    <property type="entry name" value="Lant_deHydtase_N"/>
</dbReference>
<feature type="region of interest" description="Disordered" evidence="1">
    <location>
        <begin position="669"/>
        <end position="688"/>
    </location>
</feature>
<feature type="compositionally biased region" description="Basic and acidic residues" evidence="1">
    <location>
        <begin position="669"/>
        <end position="681"/>
    </location>
</feature>
<keyword evidence="5" id="KW-1185">Reference proteome</keyword>
<dbReference type="EMBL" id="JACHJS010000001">
    <property type="protein sequence ID" value="MBB4965384.1"/>
    <property type="molecule type" value="Genomic_DNA"/>
</dbReference>
<dbReference type="Pfam" id="PF04738">
    <property type="entry name" value="Lant_dehydr_N"/>
    <property type="match status" value="1"/>
</dbReference>
<evidence type="ECO:0000313" key="5">
    <source>
        <dbReference type="Proteomes" id="UP000542674"/>
    </source>
</evidence>
<gene>
    <name evidence="4" type="ORF">F4559_002743</name>
</gene>
<dbReference type="InterPro" id="IPR023809">
    <property type="entry name" value="Thiopep_bacteriocin_synth_dom"/>
</dbReference>
<accession>A0A7W7T2J7</accession>
<dbReference type="NCBIfam" id="TIGR03891">
    <property type="entry name" value="thiopep_ocin"/>
    <property type="match status" value="1"/>
</dbReference>
<evidence type="ECO:0000259" key="3">
    <source>
        <dbReference type="Pfam" id="PF14028"/>
    </source>
</evidence>
<dbReference type="RefSeq" id="WP_184668883.1">
    <property type="nucleotide sequence ID" value="NZ_BAABAI010000001.1"/>
</dbReference>
<protein>
    <submittedName>
        <fullName evidence="4">Thiopeptide-type bacteriocin biosynthesis protein</fullName>
    </submittedName>
</protein>
<sequence length="1059" mass="114445">MTVSPRYRHTGLVLARVTTDPGDLDPVTQTDPADPVAVEQDGRAWLAKVWARPEARDALTLASPVLGARLDRILGEDTSTPTAKELRRAVVSVASYLLRWQRRATPFGLFAGVGPVAVGPATAEVGTRHRAVARADGEWLTTLIDRLDRHPGLRPRLTVVVDTARIVRDGRVIVHRRAEVGASAPGPLRESSVRLTRPVQYVLTAAGSPVRFDTLAEKTSVRFPSASPDKVHALLHGLVDAGVLITSLRPPTTGVDALSHLIGALHAAQACTLDDLAAPLRELDAIRADLARHNNAGDPAQARRIRAAVAARMTALAPGVGHALAADVRLDATIAVPERVLDEAARAATVLLRTGTRPFGSAAWLDYHARFRARYGPGALVPVRDLVADSGLGYPAGYLGAPRARPAWRVLTDRDAALLALIQQATLTGAREVELADADVQALTVGEHVDTVAPQRIELGAEVHAPSTEAIDRGEFRLRITAAPPAHTSMAGRFAHLLDDADRARLAATYTAGPAQPPSREVFDTAVAVQLSFPPRRPHNENVVRVPPLLDDVVSLSEHPGHPDPARPDPTVIEVDDLAVTADAEQMYLVQVSTGRRVMPRIPHALDTAVQSPPLARFLAEVADARSAVFRGFDLGAARVLPYVPRIRYRRTVLSAARWILTAADLDTRPEADHPETDRPGAVDGEQPLRSWRQRWGVPARVVLVQGELRLPVDLDHVLDRALLYTRLERTGRIELHEDGPPDGHDWIGRPAELLIPMTAITPPTRPLPATAAPDAVLQPGDSAVVHAQLAGNPARFDEILTTHLPRFVSELHDPRDPDPSVRSWWVRRHRDMIRPETDHHLALFLRLSDPRHYGALAARLAAFAADLDSRGLPGQLTLAPMPQHPARYGHGPALAAAEQVFATDTTAAITQLAAARESGIPAQALAAASMAHLAAAFAPDPVAGHRALLECLRQERGPLDRVLRDRALAVADPERKYRAVRALPGGQTVVDAWHARDTALGAYHRALVQQDRDPGTVLRTLLHEHHIRAVGVEPAFEKETGRLARAVALRHLALAGAR</sequence>
<name>A0A7W7T2J7_9PSEU</name>